<evidence type="ECO:0008006" key="4">
    <source>
        <dbReference type="Google" id="ProtNLM"/>
    </source>
</evidence>
<accession>A0ABN2YKG3</accession>
<feature type="transmembrane region" description="Helical" evidence="1">
    <location>
        <begin position="246"/>
        <end position="274"/>
    </location>
</feature>
<feature type="transmembrane region" description="Helical" evidence="1">
    <location>
        <begin position="211"/>
        <end position="234"/>
    </location>
</feature>
<organism evidence="2 3">
    <name type="scientific">Nocardioides bigeumensis</name>
    <dbReference type="NCBI Taxonomy" id="433657"/>
    <lineage>
        <taxon>Bacteria</taxon>
        <taxon>Bacillati</taxon>
        <taxon>Actinomycetota</taxon>
        <taxon>Actinomycetes</taxon>
        <taxon>Propionibacteriales</taxon>
        <taxon>Nocardioidaceae</taxon>
        <taxon>Nocardioides</taxon>
    </lineage>
</organism>
<protein>
    <recommendedName>
        <fullName evidence="4">PrsW family intramembrane metalloprotease</fullName>
    </recommendedName>
</protein>
<dbReference type="EMBL" id="BAAAQQ010000012">
    <property type="protein sequence ID" value="GAA2127401.1"/>
    <property type="molecule type" value="Genomic_DNA"/>
</dbReference>
<feature type="transmembrane region" description="Helical" evidence="1">
    <location>
        <begin position="168"/>
        <end position="190"/>
    </location>
</feature>
<proteinExistence type="predicted"/>
<keyword evidence="3" id="KW-1185">Reference proteome</keyword>
<name>A0ABN2YKG3_9ACTN</name>
<dbReference type="Proteomes" id="UP001500575">
    <property type="component" value="Unassembled WGS sequence"/>
</dbReference>
<dbReference type="RefSeq" id="WP_344304265.1">
    <property type="nucleotide sequence ID" value="NZ_BAAAQQ010000012.1"/>
</dbReference>
<keyword evidence="1" id="KW-0812">Transmembrane</keyword>
<feature type="transmembrane region" description="Helical" evidence="1">
    <location>
        <begin position="311"/>
        <end position="332"/>
    </location>
</feature>
<feature type="transmembrane region" description="Helical" evidence="1">
    <location>
        <begin position="286"/>
        <end position="305"/>
    </location>
</feature>
<comment type="caution">
    <text evidence="2">The sequence shown here is derived from an EMBL/GenBank/DDBJ whole genome shotgun (WGS) entry which is preliminary data.</text>
</comment>
<evidence type="ECO:0000313" key="3">
    <source>
        <dbReference type="Proteomes" id="UP001500575"/>
    </source>
</evidence>
<feature type="transmembrane region" description="Helical" evidence="1">
    <location>
        <begin position="128"/>
        <end position="148"/>
    </location>
</feature>
<evidence type="ECO:0000256" key="1">
    <source>
        <dbReference type="SAM" id="Phobius"/>
    </source>
</evidence>
<evidence type="ECO:0000313" key="2">
    <source>
        <dbReference type="EMBL" id="GAA2127401.1"/>
    </source>
</evidence>
<dbReference type="InterPro" id="IPR026898">
    <property type="entry name" value="PrsW"/>
</dbReference>
<dbReference type="Pfam" id="PF13367">
    <property type="entry name" value="PrsW-protease"/>
    <property type="match status" value="1"/>
</dbReference>
<sequence length="406" mass="42886">MTESGDHHQIRGNHVPCSTCAAHNPEVAAYCHRCGSSLHAASRGGAYAIQGGEGVGQFALISTIMPHTSRRTADSYRWALIASSVLILGATFLGLLPIAVAAAAFLVPMTYLVYVYDVNLWEDTPVRFVLAAFVVTGALAVVVSLFFFRWVFADDFTGLLLSVNRGGVGAMPIGALLVFAVLLPLVAEVVKNLAGIVLARMPQFDDMVDGLTLGIASGTAYAAFETLVLFSAVFTSPQFRTTEGLASWIAVVVNLMIVKSLIYGTATGISVATFSGRGQGYDGFTGRYLAAFALATGANAAYWLGVRLLAYVPWGQALGVLWGFVILAALVIRLRVVMHQALLEAAVEDAARGADLRSTSIESFCPECEHALLSGSQFCIVCGTSVRSTSHQNRTHLGVGRTGGAA</sequence>
<gene>
    <name evidence="2" type="ORF">GCM10009843_26780</name>
</gene>
<feature type="transmembrane region" description="Helical" evidence="1">
    <location>
        <begin position="75"/>
        <end position="92"/>
    </location>
</feature>
<feature type="transmembrane region" description="Helical" evidence="1">
    <location>
        <begin position="98"/>
        <end position="116"/>
    </location>
</feature>
<keyword evidence="1" id="KW-1133">Transmembrane helix</keyword>
<reference evidence="2 3" key="1">
    <citation type="journal article" date="2019" name="Int. J. Syst. Evol. Microbiol.">
        <title>The Global Catalogue of Microorganisms (GCM) 10K type strain sequencing project: providing services to taxonomists for standard genome sequencing and annotation.</title>
        <authorList>
            <consortium name="The Broad Institute Genomics Platform"/>
            <consortium name="The Broad Institute Genome Sequencing Center for Infectious Disease"/>
            <person name="Wu L."/>
            <person name="Ma J."/>
        </authorList>
    </citation>
    <scope>NUCLEOTIDE SEQUENCE [LARGE SCALE GENOMIC DNA]</scope>
    <source>
        <strain evidence="2 3">JCM 16021</strain>
    </source>
</reference>
<keyword evidence="1" id="KW-0472">Membrane</keyword>